<sequence length="137" mass="15637">MVSCSEEKIIWAQTFLRLHLKLSPSIPSPWPKEPKESKAEQTISSSPSPSLAYIFGKFPSCFCCRCVGRVRNCEIFASTLANPLCLCPPGSRWWPQSLVIRFAVLEVALADVEFWAERSEKIRDSVRLFVIFSLWRV</sequence>
<proteinExistence type="predicted"/>
<reference evidence="2" key="1">
    <citation type="submission" date="2021-05" db="EMBL/GenBank/DDBJ databases">
        <authorList>
            <person name="Alioto T."/>
            <person name="Alioto T."/>
            <person name="Gomez Garrido J."/>
        </authorList>
    </citation>
    <scope>NUCLEOTIDE SEQUENCE</scope>
</reference>
<evidence type="ECO:0000313" key="2">
    <source>
        <dbReference type="EMBL" id="CAG6554341.1"/>
    </source>
</evidence>
<name>A0A8D8IMF7_CULPI</name>
<organism evidence="2">
    <name type="scientific">Culex pipiens</name>
    <name type="common">House mosquito</name>
    <dbReference type="NCBI Taxonomy" id="7175"/>
    <lineage>
        <taxon>Eukaryota</taxon>
        <taxon>Metazoa</taxon>
        <taxon>Ecdysozoa</taxon>
        <taxon>Arthropoda</taxon>
        <taxon>Hexapoda</taxon>
        <taxon>Insecta</taxon>
        <taxon>Pterygota</taxon>
        <taxon>Neoptera</taxon>
        <taxon>Endopterygota</taxon>
        <taxon>Diptera</taxon>
        <taxon>Nematocera</taxon>
        <taxon>Culicoidea</taxon>
        <taxon>Culicidae</taxon>
        <taxon>Culicinae</taxon>
        <taxon>Culicini</taxon>
        <taxon>Culex</taxon>
        <taxon>Culex</taxon>
    </lineage>
</organism>
<evidence type="ECO:0000256" key="1">
    <source>
        <dbReference type="SAM" id="MobiDB-lite"/>
    </source>
</evidence>
<dbReference type="EMBL" id="HBUE01251081">
    <property type="protein sequence ID" value="CAG6554341.1"/>
    <property type="molecule type" value="Transcribed_RNA"/>
</dbReference>
<accession>A0A8D8IMF7</accession>
<dbReference type="EMBL" id="HBUE01146184">
    <property type="protein sequence ID" value="CAG6503093.1"/>
    <property type="molecule type" value="Transcribed_RNA"/>
</dbReference>
<protein>
    <submittedName>
        <fullName evidence="2">(northern house mosquito) hypothetical protein</fullName>
    </submittedName>
</protein>
<dbReference type="AlphaFoldDB" id="A0A8D8IMF7"/>
<dbReference type="EMBL" id="HBUE01251084">
    <property type="protein sequence ID" value="CAG6554347.1"/>
    <property type="molecule type" value="Transcribed_RNA"/>
</dbReference>
<feature type="region of interest" description="Disordered" evidence="1">
    <location>
        <begin position="28"/>
        <end position="47"/>
    </location>
</feature>
<dbReference type="EMBL" id="HBUE01146187">
    <property type="protein sequence ID" value="CAG6503099.1"/>
    <property type="molecule type" value="Transcribed_RNA"/>
</dbReference>